<evidence type="ECO:0000313" key="2">
    <source>
        <dbReference type="Proteomes" id="UP000636960"/>
    </source>
</evidence>
<gene>
    <name evidence="1" type="ORF">Ari01nite_94240</name>
</gene>
<comment type="caution">
    <text evidence="1">The sequence shown here is derived from an EMBL/GenBank/DDBJ whole genome shotgun (WGS) entry which is preliminary data.</text>
</comment>
<name>A0A919KAX2_9ACTN</name>
<evidence type="ECO:0000313" key="1">
    <source>
        <dbReference type="EMBL" id="GIF01960.1"/>
    </source>
</evidence>
<sequence length="97" mass="11090">MCFTRQFRERHPFDAVACGEDTRLLWRSRSCRIMTLDYPAIMVATLHRHNSGRTVPKGARWQPVPVAEATAMLGAQVAAYRAAARCWRGRTATSPWW</sequence>
<accession>A0A919KAX2</accession>
<reference evidence="1" key="1">
    <citation type="submission" date="2021-01" db="EMBL/GenBank/DDBJ databases">
        <title>Whole genome shotgun sequence of Actinoplanes rishiriensis NBRC 108556.</title>
        <authorList>
            <person name="Komaki H."/>
            <person name="Tamura T."/>
        </authorList>
    </citation>
    <scope>NUCLEOTIDE SEQUENCE</scope>
    <source>
        <strain evidence="1">NBRC 108556</strain>
    </source>
</reference>
<protein>
    <submittedName>
        <fullName evidence="1">Uncharacterized protein</fullName>
    </submittedName>
</protein>
<proteinExistence type="predicted"/>
<dbReference type="RefSeq" id="WP_203790946.1">
    <property type="nucleotide sequence ID" value="NZ_BOMV01000115.1"/>
</dbReference>
<dbReference type="AlphaFoldDB" id="A0A919KAX2"/>
<dbReference type="Proteomes" id="UP000636960">
    <property type="component" value="Unassembled WGS sequence"/>
</dbReference>
<organism evidence="1 2">
    <name type="scientific">Paractinoplanes rishiriensis</name>
    <dbReference type="NCBI Taxonomy" id="1050105"/>
    <lineage>
        <taxon>Bacteria</taxon>
        <taxon>Bacillati</taxon>
        <taxon>Actinomycetota</taxon>
        <taxon>Actinomycetes</taxon>
        <taxon>Micromonosporales</taxon>
        <taxon>Micromonosporaceae</taxon>
        <taxon>Paractinoplanes</taxon>
    </lineage>
</organism>
<keyword evidence="2" id="KW-1185">Reference proteome</keyword>
<dbReference type="EMBL" id="BOMV01000115">
    <property type="protein sequence ID" value="GIF01960.1"/>
    <property type="molecule type" value="Genomic_DNA"/>
</dbReference>